<accession>A0A812Z666</accession>
<evidence type="ECO:0000313" key="3">
    <source>
        <dbReference type="Proteomes" id="UP000601435"/>
    </source>
</evidence>
<dbReference type="GO" id="GO:0003723">
    <property type="term" value="F:RNA binding"/>
    <property type="evidence" value="ECO:0007669"/>
    <property type="project" value="InterPro"/>
</dbReference>
<dbReference type="AlphaFoldDB" id="A0A812Z666"/>
<reference evidence="2" key="1">
    <citation type="submission" date="2021-02" db="EMBL/GenBank/DDBJ databases">
        <authorList>
            <person name="Dougan E. K."/>
            <person name="Rhodes N."/>
            <person name="Thang M."/>
            <person name="Chan C."/>
        </authorList>
    </citation>
    <scope>NUCLEOTIDE SEQUENCE</scope>
</reference>
<dbReference type="EMBL" id="CAJNJA010045844">
    <property type="protein sequence ID" value="CAE7812695.1"/>
    <property type="molecule type" value="Genomic_DNA"/>
</dbReference>
<comment type="caution">
    <text evidence="2">The sequence shown here is derived from an EMBL/GenBank/DDBJ whole genome shotgun (WGS) entry which is preliminary data.</text>
</comment>
<keyword evidence="3" id="KW-1185">Reference proteome</keyword>
<dbReference type="Proteomes" id="UP000601435">
    <property type="component" value="Unassembled WGS sequence"/>
</dbReference>
<dbReference type="InterPro" id="IPR029344">
    <property type="entry name" value="SLBP_RNA_bind"/>
</dbReference>
<dbReference type="Gene3D" id="1.10.8.1120">
    <property type="entry name" value="Histone RNA hairpin-binding protein RNA-binding domain"/>
    <property type="match status" value="1"/>
</dbReference>
<sequence>MSADAASEGPEKQLLIQQREEKRLRVIHGIKNSAAYQIYLLAKLNGTEDCGDGHSMSPPTTPVADGAKSKRVWEDEAFNWRRKLREWSSRIQGDAA</sequence>
<gene>
    <name evidence="2" type="ORF">SNEC2469_LOCUS24091</name>
</gene>
<protein>
    <recommendedName>
        <fullName evidence="1">Histone RNA hairpin-binding protein RNA-binding domain-containing protein</fullName>
    </recommendedName>
</protein>
<dbReference type="Pfam" id="PF15247">
    <property type="entry name" value="SLBP_RNA_bind"/>
    <property type="match status" value="1"/>
</dbReference>
<dbReference type="InterPro" id="IPR038294">
    <property type="entry name" value="SLBP_RNA_bind_sf"/>
</dbReference>
<evidence type="ECO:0000259" key="1">
    <source>
        <dbReference type="Pfam" id="PF15247"/>
    </source>
</evidence>
<organism evidence="2 3">
    <name type="scientific">Symbiodinium necroappetens</name>
    <dbReference type="NCBI Taxonomy" id="1628268"/>
    <lineage>
        <taxon>Eukaryota</taxon>
        <taxon>Sar</taxon>
        <taxon>Alveolata</taxon>
        <taxon>Dinophyceae</taxon>
        <taxon>Suessiales</taxon>
        <taxon>Symbiodiniaceae</taxon>
        <taxon>Symbiodinium</taxon>
    </lineage>
</organism>
<name>A0A812Z666_9DINO</name>
<feature type="domain" description="Histone RNA hairpin-binding protein RNA-binding" evidence="1">
    <location>
        <begin position="18"/>
        <end position="88"/>
    </location>
</feature>
<proteinExistence type="predicted"/>
<evidence type="ECO:0000313" key="2">
    <source>
        <dbReference type="EMBL" id="CAE7812695.1"/>
    </source>
</evidence>